<reference evidence="2" key="1">
    <citation type="submission" date="2017-08" db="EMBL/GenBank/DDBJ databases">
        <title>A dynamic microbial community with high functional redundancy inhabits the cold, oxic subseafloor aquifer.</title>
        <authorList>
            <person name="Tully B.J."/>
            <person name="Wheat C.G."/>
            <person name="Glazer B.T."/>
            <person name="Huber J.A."/>
        </authorList>
    </citation>
    <scope>NUCLEOTIDE SEQUENCE [LARGE SCALE GENOMIC DNA]</scope>
</reference>
<dbReference type="Gene3D" id="1.10.1740.160">
    <property type="match status" value="1"/>
</dbReference>
<dbReference type="Pfam" id="PF16510">
    <property type="entry name" value="P22_portal"/>
    <property type="match status" value="1"/>
</dbReference>
<evidence type="ECO:0000313" key="2">
    <source>
        <dbReference type="Proteomes" id="UP000218327"/>
    </source>
</evidence>
<protein>
    <recommendedName>
        <fullName evidence="3">Portal protein</fullName>
    </recommendedName>
</protein>
<dbReference type="AlphaFoldDB" id="A0A2A5AY38"/>
<dbReference type="Proteomes" id="UP000218327">
    <property type="component" value="Unassembled WGS sequence"/>
</dbReference>
<sequence>MPKVNAKISIDISSEDQLRLDDFKKQISDDADAMDDQRELANEDMRFVNVDGGMWEGFYENVFDFDDRVKLELDIVSNPLQRFIGEWNQNRTGVDFKPDDAGTTKDDSDLLNGIYRSNFRDNSGAVSTDNAVMECATVGFGSYKLGTEFDDEGDPENENQHIEWRPIYNSYNTVFWDQSALRMDKRDARHCTVLKQYTTSGFEAEFEGHDATSAYVPDDLSFTVGTLSGGVTNMEIVYVATRYEIVKKKTLLFIFNNLQTGKIEAYKKADHEKIKDELAADETRVFVRERHVVHTTCEKTVFSGTEILKSTRRIAGKYIPVVSMYAYRAFVDGTERYRGITRKLKDAQRLFNVQVSQLAENSASNGQEVPIFTREQVQNPDIADQWADKNNKPYLVVDSVKDADGNVLQAGPIGYNKPAALDQSTTALLSIVPQYIKDVTGFFPGEAINKETSGTALKALMKRENMNTQVISDNIKSAIEWSGEIYQAMAQEIYTTPRMVRLLQRDGIDSTANLLAPVMDEETGQNIESNDLRNKKFKSYADAGPQYETVREETVETMKSLLEILPNIPGGEEYTPVALAVLMDNVVGTGLDPLKEFNRKKMLSLGLVDPKTDEEKELIEQQKQAANQPDPQQALIEAAAQQQQAEARNLDAASAEKVARKGLIEAQTVETIAGIEQDQQKLDNDSVKAFVELRTKIREQNTKTLANLPIDQNTRVQ</sequence>
<name>A0A2A5AY38_9GAMM</name>
<gene>
    <name evidence="1" type="ORF">COA96_10390</name>
</gene>
<comment type="caution">
    <text evidence="1">The sequence shown here is derived from an EMBL/GenBank/DDBJ whole genome shotgun (WGS) entry which is preliminary data.</text>
</comment>
<evidence type="ECO:0000313" key="1">
    <source>
        <dbReference type="EMBL" id="PCJ24145.1"/>
    </source>
</evidence>
<proteinExistence type="predicted"/>
<dbReference type="EMBL" id="NVVJ01000030">
    <property type="protein sequence ID" value="PCJ24145.1"/>
    <property type="molecule type" value="Genomic_DNA"/>
</dbReference>
<evidence type="ECO:0008006" key="3">
    <source>
        <dbReference type="Google" id="ProtNLM"/>
    </source>
</evidence>
<dbReference type="InterPro" id="IPR032427">
    <property type="entry name" value="P22_portal"/>
</dbReference>
<organism evidence="1 2">
    <name type="scientific">SAR86 cluster bacterium</name>
    <dbReference type="NCBI Taxonomy" id="2030880"/>
    <lineage>
        <taxon>Bacteria</taxon>
        <taxon>Pseudomonadati</taxon>
        <taxon>Pseudomonadota</taxon>
        <taxon>Gammaproteobacteria</taxon>
        <taxon>SAR86 cluster</taxon>
    </lineage>
</organism>
<dbReference type="Gene3D" id="6.10.280.90">
    <property type="match status" value="1"/>
</dbReference>
<accession>A0A2A5AY38</accession>